<accession>Q8PZ41</accession>
<keyword evidence="2" id="KW-0328">Glycosyltransferase</keyword>
<dbReference type="AlphaFoldDB" id="Q8PZ41"/>
<proteinExistence type="predicted"/>
<dbReference type="SUPFAM" id="SSF53448">
    <property type="entry name" value="Nucleotide-diphospho-sugar transferases"/>
    <property type="match status" value="1"/>
</dbReference>
<dbReference type="DNASU" id="1478995"/>
<dbReference type="PANTHER" id="PTHR22916">
    <property type="entry name" value="GLYCOSYLTRANSFERASE"/>
    <property type="match status" value="1"/>
</dbReference>
<dbReference type="CDD" id="cd06433">
    <property type="entry name" value="GT_2_WfgS_like"/>
    <property type="match status" value="1"/>
</dbReference>
<dbReference type="eggNOG" id="arCOG01381">
    <property type="taxonomic scope" value="Archaea"/>
</dbReference>
<protein>
    <submittedName>
        <fullName evidence="2">Glycosyltransferase involved in cell wall biogenesis</fullName>
        <ecNumber evidence="2">2.4.-.-</ecNumber>
    </submittedName>
</protein>
<dbReference type="EMBL" id="AE008384">
    <property type="protein sequence ID" value="AAM30349.1"/>
    <property type="molecule type" value="Genomic_DNA"/>
</dbReference>
<dbReference type="Gene3D" id="3.90.550.10">
    <property type="entry name" value="Spore Coat Polysaccharide Biosynthesis Protein SpsA, Chain A"/>
    <property type="match status" value="1"/>
</dbReference>
<feature type="domain" description="Glycosyltransferase 2-like" evidence="1">
    <location>
        <begin position="6"/>
        <end position="147"/>
    </location>
</feature>
<name>Q8PZ41_METMA</name>
<dbReference type="CAZy" id="GT2">
    <property type="family name" value="Glycosyltransferase Family 2"/>
</dbReference>
<evidence type="ECO:0000313" key="3">
    <source>
        <dbReference type="Proteomes" id="UP000000595"/>
    </source>
</evidence>
<dbReference type="KEGG" id="mma:MM_0653"/>
<dbReference type="PATRIC" id="fig|192952.21.peg.771"/>
<sequence length="248" mass="29073">MGPKVSVITVCYNAEEFIENAIYSVLNQSYENIEYIIIDGASKDNTVSIINKYRSVMACFISEPDKGMYEAMNKGIKAATGDILYFLNSDDVFYDEYVVENVVKVFQKNNNVELIYGPIIIRDPTTNESFIKPHDYITKSYFIYNSICQQGIFYKASVFNKCGQFNDTYKIVGDYEWELRAFYKYNIKRKYYEGIIAIFRDGGMCNCDKFSDLHAKERTKVIKEYFNIFVIYKYKFLLFCRSAIKRLE</sequence>
<evidence type="ECO:0000313" key="2">
    <source>
        <dbReference type="EMBL" id="AAM30349.1"/>
    </source>
</evidence>
<dbReference type="Pfam" id="PF00535">
    <property type="entry name" value="Glycos_transf_2"/>
    <property type="match status" value="1"/>
</dbReference>
<dbReference type="HOGENOM" id="CLU_025996_21_1_2"/>
<dbReference type="PANTHER" id="PTHR22916:SF3">
    <property type="entry name" value="UDP-GLCNAC:BETAGAL BETA-1,3-N-ACETYLGLUCOSAMINYLTRANSFERASE-LIKE PROTEIN 1"/>
    <property type="match status" value="1"/>
</dbReference>
<keyword evidence="2" id="KW-0808">Transferase</keyword>
<gene>
    <name evidence="2" type="ordered locus">MM_0653</name>
</gene>
<dbReference type="EC" id="2.4.-.-" evidence="2"/>
<dbReference type="GeneID" id="1478995"/>
<organism evidence="2 3">
    <name type="scientific">Methanosarcina mazei (strain ATCC BAA-159 / DSM 3647 / Goe1 / Go1 / JCM 11833 / OCM 88)</name>
    <name type="common">Methanosarcina frisia</name>
    <dbReference type="NCBI Taxonomy" id="192952"/>
    <lineage>
        <taxon>Archaea</taxon>
        <taxon>Methanobacteriati</taxon>
        <taxon>Methanobacteriota</taxon>
        <taxon>Stenosarchaea group</taxon>
        <taxon>Methanomicrobia</taxon>
        <taxon>Methanosarcinales</taxon>
        <taxon>Methanosarcinaceae</taxon>
        <taxon>Methanosarcina</taxon>
    </lineage>
</organism>
<dbReference type="RefSeq" id="WP_011032604.1">
    <property type="nucleotide sequence ID" value="NC_003901.1"/>
</dbReference>
<reference evidence="2 3" key="1">
    <citation type="journal article" date="2002" name="J. Mol. Microbiol. Biotechnol.">
        <title>The genome of Methanosarcina mazei: evidence for lateral gene transfer between Bacteria and Archaea.</title>
        <authorList>
            <person name="Deppenmeier U."/>
            <person name="Johann A."/>
            <person name="Hartsch T."/>
            <person name="Merkl R."/>
            <person name="Schmitz R.A."/>
            <person name="Martinez-Arias R."/>
            <person name="Henne A."/>
            <person name="Wiezer A."/>
            <person name="Baumer S."/>
            <person name="Jacobi C."/>
            <person name="Bruggemann H."/>
            <person name="Lienard T."/>
            <person name="Christmann A."/>
            <person name="Bomeke M."/>
            <person name="Steckel S."/>
            <person name="Bhattacharyya A."/>
            <person name="Lykidis A."/>
            <person name="Overbeek R."/>
            <person name="Klenk H.P."/>
            <person name="Gunsalus R.P."/>
            <person name="Fritz H.J."/>
            <person name="Gottschalk G."/>
        </authorList>
    </citation>
    <scope>NUCLEOTIDE SEQUENCE [LARGE SCALE GENOMIC DNA]</scope>
    <source>
        <strain evidence="3">ATCC BAA-159 / DSM 3647 / Goe1 / Go1 / JCM 11833 / OCM 88</strain>
    </source>
</reference>
<evidence type="ECO:0000259" key="1">
    <source>
        <dbReference type="Pfam" id="PF00535"/>
    </source>
</evidence>
<dbReference type="GO" id="GO:0016758">
    <property type="term" value="F:hexosyltransferase activity"/>
    <property type="evidence" value="ECO:0007669"/>
    <property type="project" value="UniProtKB-ARBA"/>
</dbReference>
<dbReference type="Proteomes" id="UP000000595">
    <property type="component" value="Chromosome"/>
</dbReference>
<dbReference type="InterPro" id="IPR001173">
    <property type="entry name" value="Glyco_trans_2-like"/>
</dbReference>
<dbReference type="InterPro" id="IPR029044">
    <property type="entry name" value="Nucleotide-diphossugar_trans"/>
</dbReference>